<evidence type="ECO:0000256" key="2">
    <source>
        <dbReference type="SAM" id="Phobius"/>
    </source>
</evidence>
<reference evidence="3" key="1">
    <citation type="submission" date="2022-07" db="EMBL/GenBank/DDBJ databases">
        <authorList>
            <person name="Macas J."/>
            <person name="Novak P."/>
            <person name="Neumann P."/>
        </authorList>
    </citation>
    <scope>NUCLEOTIDE SEQUENCE</scope>
</reference>
<feature type="compositionally biased region" description="Basic residues" evidence="1">
    <location>
        <begin position="44"/>
        <end position="58"/>
    </location>
</feature>
<dbReference type="OrthoDB" id="10511012at2759"/>
<evidence type="ECO:0000256" key="1">
    <source>
        <dbReference type="SAM" id="MobiDB-lite"/>
    </source>
</evidence>
<accession>A0A9P0Z6S5</accession>
<evidence type="ECO:0000313" key="4">
    <source>
        <dbReference type="Proteomes" id="UP001152484"/>
    </source>
</evidence>
<gene>
    <name evidence="3" type="ORF">CEURO_LOCUS10679</name>
</gene>
<dbReference type="EMBL" id="CAMAPE010000020">
    <property type="protein sequence ID" value="CAH9089004.1"/>
    <property type="molecule type" value="Genomic_DNA"/>
</dbReference>
<sequence length="116" mass="12777">METRILRCFSTKKFMKVVILVFLFIAAMFTVVLAKGTSTSRGGRGSRGRRGGRGRSARRSPTCGGKSCTHTYGGYIGHHNHSGVSSISTVTWNPKFGLELQLHIIIFNVFIILFLA</sequence>
<comment type="caution">
    <text evidence="3">The sequence shown here is derived from an EMBL/GenBank/DDBJ whole genome shotgun (WGS) entry which is preliminary data.</text>
</comment>
<feature type="region of interest" description="Disordered" evidence="1">
    <location>
        <begin position="37"/>
        <end position="65"/>
    </location>
</feature>
<keyword evidence="2" id="KW-0472">Membrane</keyword>
<feature type="transmembrane region" description="Helical" evidence="2">
    <location>
        <begin position="96"/>
        <end position="115"/>
    </location>
</feature>
<name>A0A9P0Z6S5_CUSEU</name>
<dbReference type="Proteomes" id="UP001152484">
    <property type="component" value="Unassembled WGS sequence"/>
</dbReference>
<proteinExistence type="predicted"/>
<organism evidence="3 4">
    <name type="scientific">Cuscuta europaea</name>
    <name type="common">European dodder</name>
    <dbReference type="NCBI Taxonomy" id="41803"/>
    <lineage>
        <taxon>Eukaryota</taxon>
        <taxon>Viridiplantae</taxon>
        <taxon>Streptophyta</taxon>
        <taxon>Embryophyta</taxon>
        <taxon>Tracheophyta</taxon>
        <taxon>Spermatophyta</taxon>
        <taxon>Magnoliopsida</taxon>
        <taxon>eudicotyledons</taxon>
        <taxon>Gunneridae</taxon>
        <taxon>Pentapetalae</taxon>
        <taxon>asterids</taxon>
        <taxon>lamiids</taxon>
        <taxon>Solanales</taxon>
        <taxon>Convolvulaceae</taxon>
        <taxon>Cuscuteae</taxon>
        <taxon>Cuscuta</taxon>
        <taxon>Cuscuta subgen. Cuscuta</taxon>
    </lineage>
</organism>
<keyword evidence="2" id="KW-1133">Transmembrane helix</keyword>
<keyword evidence="4" id="KW-1185">Reference proteome</keyword>
<protein>
    <submittedName>
        <fullName evidence="3">Uncharacterized protein</fullName>
    </submittedName>
</protein>
<dbReference type="AlphaFoldDB" id="A0A9P0Z6S5"/>
<keyword evidence="2" id="KW-0812">Transmembrane</keyword>
<evidence type="ECO:0000313" key="3">
    <source>
        <dbReference type="EMBL" id="CAH9089004.1"/>
    </source>
</evidence>